<protein>
    <submittedName>
        <fullName evidence="2">Uncharacterized protein</fullName>
    </submittedName>
</protein>
<feature type="region of interest" description="Disordered" evidence="1">
    <location>
        <begin position="1"/>
        <end position="31"/>
    </location>
</feature>
<sequence length="139" mass="15487">MAPPVEELLHPNTSGIASAPGPAYCDPVGEDDDDDILAAKVTYREVEDDPIDYETSCPGQNFSEEQVEEIRLNWIQRWSDLCTQSSNSCDVVLSQGRENAPLPPGPLKVLPETTLLCITRDYCHHREYMTSDTSQSKCQ</sequence>
<dbReference type="AlphaFoldDB" id="A0A3L6SV37"/>
<dbReference type="Proteomes" id="UP000275267">
    <property type="component" value="Unassembled WGS sequence"/>
</dbReference>
<organism evidence="2 3">
    <name type="scientific">Panicum miliaceum</name>
    <name type="common">Proso millet</name>
    <name type="synonym">Broomcorn millet</name>
    <dbReference type="NCBI Taxonomy" id="4540"/>
    <lineage>
        <taxon>Eukaryota</taxon>
        <taxon>Viridiplantae</taxon>
        <taxon>Streptophyta</taxon>
        <taxon>Embryophyta</taxon>
        <taxon>Tracheophyta</taxon>
        <taxon>Spermatophyta</taxon>
        <taxon>Magnoliopsida</taxon>
        <taxon>Liliopsida</taxon>
        <taxon>Poales</taxon>
        <taxon>Poaceae</taxon>
        <taxon>PACMAD clade</taxon>
        <taxon>Panicoideae</taxon>
        <taxon>Panicodae</taxon>
        <taxon>Paniceae</taxon>
        <taxon>Panicinae</taxon>
        <taxon>Panicum</taxon>
        <taxon>Panicum sect. Panicum</taxon>
    </lineage>
</organism>
<name>A0A3L6SV37_PANMI</name>
<evidence type="ECO:0000313" key="3">
    <source>
        <dbReference type="Proteomes" id="UP000275267"/>
    </source>
</evidence>
<gene>
    <name evidence="2" type="ORF">C2845_PM05G06140</name>
</gene>
<dbReference type="EMBL" id="PQIB02000003">
    <property type="protein sequence ID" value="RLN28219.1"/>
    <property type="molecule type" value="Genomic_DNA"/>
</dbReference>
<accession>A0A3L6SV37</accession>
<evidence type="ECO:0000313" key="2">
    <source>
        <dbReference type="EMBL" id="RLN28219.1"/>
    </source>
</evidence>
<keyword evidence="3" id="KW-1185">Reference proteome</keyword>
<evidence type="ECO:0000256" key="1">
    <source>
        <dbReference type="SAM" id="MobiDB-lite"/>
    </source>
</evidence>
<comment type="caution">
    <text evidence="2">The sequence shown here is derived from an EMBL/GenBank/DDBJ whole genome shotgun (WGS) entry which is preliminary data.</text>
</comment>
<dbReference type="STRING" id="4540.A0A3L6SV37"/>
<reference evidence="3" key="1">
    <citation type="journal article" date="2019" name="Nat. Commun.">
        <title>The genome of broomcorn millet.</title>
        <authorList>
            <person name="Zou C."/>
            <person name="Miki D."/>
            <person name="Li D."/>
            <person name="Tang Q."/>
            <person name="Xiao L."/>
            <person name="Rajput S."/>
            <person name="Deng P."/>
            <person name="Jia W."/>
            <person name="Huang R."/>
            <person name="Zhang M."/>
            <person name="Sun Y."/>
            <person name="Hu J."/>
            <person name="Fu X."/>
            <person name="Schnable P.S."/>
            <person name="Li F."/>
            <person name="Zhang H."/>
            <person name="Feng B."/>
            <person name="Zhu X."/>
            <person name="Liu R."/>
            <person name="Schnable J.C."/>
            <person name="Zhu J.-K."/>
            <person name="Zhang H."/>
        </authorList>
    </citation>
    <scope>NUCLEOTIDE SEQUENCE [LARGE SCALE GENOMIC DNA]</scope>
</reference>
<proteinExistence type="predicted"/>